<organism evidence="1 2">
    <name type="scientific">Formimonas warabiya</name>
    <dbReference type="NCBI Taxonomy" id="1761012"/>
    <lineage>
        <taxon>Bacteria</taxon>
        <taxon>Bacillati</taxon>
        <taxon>Bacillota</taxon>
        <taxon>Clostridia</taxon>
        <taxon>Eubacteriales</taxon>
        <taxon>Peptococcaceae</taxon>
        <taxon>Candidatus Formimonas</taxon>
    </lineage>
</organism>
<dbReference type="OrthoDB" id="1684747at2"/>
<name>A0A3G1KV76_FORW1</name>
<sequence>MHKSLEQVMDALDVETFFVCDNEEQGRNLMIGMLKELGFNDVDVVFAQHEGPGVRVRGRAYVYRPADRYFWLLPDVSLKG</sequence>
<dbReference type="RefSeq" id="WP_148135380.1">
    <property type="nucleotide sequence ID" value="NZ_CP017634.1"/>
</dbReference>
<reference evidence="1 2" key="1">
    <citation type="submission" date="2016-10" db="EMBL/GenBank/DDBJ databases">
        <title>Complete Genome Sequence of Peptococcaceae strain DCMF.</title>
        <authorList>
            <person name="Edwards R.J."/>
            <person name="Holland S.I."/>
            <person name="Deshpande N.P."/>
            <person name="Wong Y.K."/>
            <person name="Ertan H."/>
            <person name="Manefield M."/>
            <person name="Russell T.L."/>
            <person name="Lee M.J."/>
        </authorList>
    </citation>
    <scope>NUCLEOTIDE SEQUENCE [LARGE SCALE GENOMIC DNA]</scope>
    <source>
        <strain evidence="1 2">DCMF</strain>
    </source>
</reference>
<evidence type="ECO:0000313" key="2">
    <source>
        <dbReference type="Proteomes" id="UP000323521"/>
    </source>
</evidence>
<protein>
    <submittedName>
        <fullName evidence="1">Uncharacterized protein</fullName>
    </submittedName>
</protein>
<gene>
    <name evidence="1" type="ORF">DCMF_16175</name>
</gene>
<accession>A0A3G1KV76</accession>
<keyword evidence="2" id="KW-1185">Reference proteome</keyword>
<evidence type="ECO:0000313" key="1">
    <source>
        <dbReference type="EMBL" id="ATW26105.1"/>
    </source>
</evidence>
<dbReference type="AlphaFoldDB" id="A0A3G1KV76"/>
<dbReference type="EMBL" id="CP017634">
    <property type="protein sequence ID" value="ATW26105.1"/>
    <property type="molecule type" value="Genomic_DNA"/>
</dbReference>
<dbReference type="Proteomes" id="UP000323521">
    <property type="component" value="Chromosome"/>
</dbReference>
<proteinExistence type="predicted"/>
<dbReference type="KEGG" id="fwa:DCMF_16175"/>